<evidence type="ECO:0000256" key="4">
    <source>
        <dbReference type="ARBA" id="ARBA00022801"/>
    </source>
</evidence>
<dbReference type="Gene3D" id="3.40.50.1000">
    <property type="entry name" value="HAD superfamily/HAD-like"/>
    <property type="match status" value="1"/>
</dbReference>
<reference evidence="6 9" key="2">
    <citation type="submission" date="2020-08" db="EMBL/GenBank/DDBJ databases">
        <title>Genomic Encyclopedia of Type Strains, Phase IV (KMG-IV): sequencing the most valuable type-strain genomes for metagenomic binning, comparative biology and taxonomic classification.</title>
        <authorList>
            <person name="Goeker M."/>
        </authorList>
    </citation>
    <scope>NUCLEOTIDE SEQUENCE [LARGE SCALE GENOMIC DNA]</scope>
    <source>
        <strain evidence="6 9">DSM 12421</strain>
    </source>
</reference>
<evidence type="ECO:0000256" key="3">
    <source>
        <dbReference type="ARBA" id="ARBA00022723"/>
    </source>
</evidence>
<dbReference type="InterPro" id="IPR023198">
    <property type="entry name" value="PGP-like_dom2"/>
</dbReference>
<evidence type="ECO:0000313" key="9">
    <source>
        <dbReference type="Proteomes" id="UP000582213"/>
    </source>
</evidence>
<dbReference type="Gene3D" id="1.10.150.240">
    <property type="entry name" value="Putative phosphatase, domain 2"/>
    <property type="match status" value="1"/>
</dbReference>
<dbReference type="KEGG" id="soh:D1869_01960"/>
<name>A0A650CE84_SULOH</name>
<keyword evidence="3" id="KW-0479">Metal-binding</keyword>
<gene>
    <name evidence="7" type="ORF">D1869_01960</name>
    <name evidence="6" type="ORF">HNQ62_000718</name>
</gene>
<dbReference type="GO" id="GO:0046872">
    <property type="term" value="F:metal ion binding"/>
    <property type="evidence" value="ECO:0007669"/>
    <property type="project" value="UniProtKB-KW"/>
</dbReference>
<dbReference type="PANTHER" id="PTHR46470">
    <property type="entry name" value="N-ACYLNEURAMINATE-9-PHOSPHATASE"/>
    <property type="match status" value="1"/>
</dbReference>
<dbReference type="Pfam" id="PF00702">
    <property type="entry name" value="Hydrolase"/>
    <property type="match status" value="1"/>
</dbReference>
<protein>
    <submittedName>
        <fullName evidence="7">HAD-IA family hydrolase</fullName>
    </submittedName>
    <submittedName>
        <fullName evidence="6">Putative hydrolase of the HAD superfamily</fullName>
    </submittedName>
</protein>
<dbReference type="GO" id="GO:0016791">
    <property type="term" value="F:phosphatase activity"/>
    <property type="evidence" value="ECO:0007669"/>
    <property type="project" value="TreeGrafter"/>
</dbReference>
<dbReference type="SFLD" id="SFLDS00003">
    <property type="entry name" value="Haloacid_Dehalogenase"/>
    <property type="match status" value="1"/>
</dbReference>
<keyword evidence="4 7" id="KW-0378">Hydrolase</keyword>
<dbReference type="Proteomes" id="UP000582213">
    <property type="component" value="Unassembled WGS sequence"/>
</dbReference>
<dbReference type="InterPro" id="IPR006439">
    <property type="entry name" value="HAD-SF_hydro_IA"/>
</dbReference>
<organism evidence="7 8">
    <name type="scientific">Sulfurisphaera ohwakuensis</name>
    <dbReference type="NCBI Taxonomy" id="69656"/>
    <lineage>
        <taxon>Archaea</taxon>
        <taxon>Thermoproteota</taxon>
        <taxon>Thermoprotei</taxon>
        <taxon>Sulfolobales</taxon>
        <taxon>Sulfolobaceae</taxon>
        <taxon>Sulfurisphaera</taxon>
    </lineage>
</organism>
<dbReference type="InterPro" id="IPR036412">
    <property type="entry name" value="HAD-like_sf"/>
</dbReference>
<accession>A0A650CE84</accession>
<proteinExistence type="inferred from homology"/>
<dbReference type="SUPFAM" id="SSF56784">
    <property type="entry name" value="HAD-like"/>
    <property type="match status" value="1"/>
</dbReference>
<reference evidence="7 8" key="1">
    <citation type="submission" date="2019-10" db="EMBL/GenBank/DDBJ databases">
        <title>Genome Sequences from Six Type Strain Members of the Archaeal Family Sulfolobaceae: Acidianus ambivalens, Acidianus infernus, Metallosphaera prunae, Stygiolobus azoricus, Sulfolobus metallicus, and Sulfurisphaera ohwakuensis.</title>
        <authorList>
            <person name="Counts J.A."/>
            <person name="Kelly R.M."/>
        </authorList>
    </citation>
    <scope>NUCLEOTIDE SEQUENCE [LARGE SCALE GENOMIC DNA]</scope>
    <source>
        <strain evidence="7 8">TA-1</strain>
    </source>
</reference>
<dbReference type="PRINTS" id="PR00413">
    <property type="entry name" value="HADHALOGNASE"/>
</dbReference>
<evidence type="ECO:0000313" key="8">
    <source>
        <dbReference type="Proteomes" id="UP000427373"/>
    </source>
</evidence>
<evidence type="ECO:0000256" key="1">
    <source>
        <dbReference type="ARBA" id="ARBA00001946"/>
    </source>
</evidence>
<dbReference type="OrthoDB" id="31229at2157"/>
<keyword evidence="5" id="KW-0460">Magnesium</keyword>
<dbReference type="RefSeq" id="WP_156013684.1">
    <property type="nucleotide sequence ID" value="NZ_AP031374.1"/>
</dbReference>
<dbReference type="SFLD" id="SFLDG01129">
    <property type="entry name" value="C1.5:_HAD__Beta-PGM__Phosphata"/>
    <property type="match status" value="1"/>
</dbReference>
<dbReference type="NCBIfam" id="TIGR01549">
    <property type="entry name" value="HAD-SF-IA-v1"/>
    <property type="match status" value="1"/>
</dbReference>
<comment type="similarity">
    <text evidence="2">Belongs to the HAD-like hydrolase superfamily.</text>
</comment>
<evidence type="ECO:0000313" key="7">
    <source>
        <dbReference type="EMBL" id="QGR16089.1"/>
    </source>
</evidence>
<sequence length="241" mass="28083">MEEFNIFKDVKAIFFDFDNTLVSFDNLSNQALLKVADDILDYIRENYPNVNVDRDELSKTLIEIAKKLDEEGVYDRRLWWEEVLKKYNVKAEMEDLYEWTQIYWSIAGNNTPYEDSLDAIEYLKRKGFKLGIITNSDGEWGNKKQRINRFPLVSYFDVITISGENNIKPKPNVQPFILSCEKLNLSVNQCLMVGDDPIKDCLAAKKAGLYSILVDREGKVKFAELYADFVVQNLKQLEEIF</sequence>
<dbReference type="AlphaFoldDB" id="A0A650CE84"/>
<evidence type="ECO:0000313" key="6">
    <source>
        <dbReference type="EMBL" id="MBB5252985.1"/>
    </source>
</evidence>
<dbReference type="EMBL" id="JACHFY010000002">
    <property type="protein sequence ID" value="MBB5252985.1"/>
    <property type="molecule type" value="Genomic_DNA"/>
</dbReference>
<dbReference type="GO" id="GO:0044281">
    <property type="term" value="P:small molecule metabolic process"/>
    <property type="evidence" value="ECO:0007669"/>
    <property type="project" value="UniProtKB-ARBA"/>
</dbReference>
<dbReference type="Proteomes" id="UP000427373">
    <property type="component" value="Chromosome"/>
</dbReference>
<evidence type="ECO:0000256" key="5">
    <source>
        <dbReference type="ARBA" id="ARBA00022842"/>
    </source>
</evidence>
<dbReference type="EMBL" id="CP045484">
    <property type="protein sequence ID" value="QGR16089.1"/>
    <property type="molecule type" value="Genomic_DNA"/>
</dbReference>
<dbReference type="InterPro" id="IPR051400">
    <property type="entry name" value="HAD-like_hydrolase"/>
</dbReference>
<dbReference type="GeneID" id="95643458"/>
<comment type="cofactor">
    <cofactor evidence="1">
        <name>Mg(2+)</name>
        <dbReference type="ChEBI" id="CHEBI:18420"/>
    </cofactor>
</comment>
<evidence type="ECO:0000256" key="2">
    <source>
        <dbReference type="ARBA" id="ARBA00007958"/>
    </source>
</evidence>
<dbReference type="PANTHER" id="PTHR46470:SF2">
    <property type="entry name" value="GLYCERALDEHYDE 3-PHOSPHATE PHOSPHATASE"/>
    <property type="match status" value="1"/>
</dbReference>
<keyword evidence="8" id="KW-1185">Reference proteome</keyword>
<dbReference type="InterPro" id="IPR023214">
    <property type="entry name" value="HAD_sf"/>
</dbReference>